<organism evidence="2 3">
    <name type="scientific">Burkholderia ambifaria IOP40-10</name>
    <dbReference type="NCBI Taxonomy" id="396596"/>
    <lineage>
        <taxon>Bacteria</taxon>
        <taxon>Pseudomonadati</taxon>
        <taxon>Pseudomonadota</taxon>
        <taxon>Betaproteobacteria</taxon>
        <taxon>Burkholderiales</taxon>
        <taxon>Burkholderiaceae</taxon>
        <taxon>Burkholderia</taxon>
        <taxon>Burkholderia cepacia complex</taxon>
    </lineage>
</organism>
<gene>
    <name evidence="2" type="ORF">BamIOP4010DRAFT_0503</name>
</gene>
<accession>B1F8Z4</accession>
<dbReference type="AlphaFoldDB" id="B1F8Z4"/>
<evidence type="ECO:0000256" key="1">
    <source>
        <dbReference type="SAM" id="MobiDB-lite"/>
    </source>
</evidence>
<dbReference type="EMBL" id="ABLC01000005">
    <property type="protein sequence ID" value="EDT05916.1"/>
    <property type="molecule type" value="Genomic_DNA"/>
</dbReference>
<evidence type="ECO:0000313" key="3">
    <source>
        <dbReference type="Proteomes" id="UP000005463"/>
    </source>
</evidence>
<protein>
    <submittedName>
        <fullName evidence="2">Uncharacterized protein</fullName>
    </submittedName>
</protein>
<dbReference type="PATRIC" id="fig|396596.7.peg.7437"/>
<name>B1F8Z4_9BURK</name>
<feature type="region of interest" description="Disordered" evidence="1">
    <location>
        <begin position="152"/>
        <end position="189"/>
    </location>
</feature>
<dbReference type="Proteomes" id="UP000005463">
    <property type="component" value="Unassembled WGS sequence"/>
</dbReference>
<feature type="compositionally biased region" description="Basic residues" evidence="1">
    <location>
        <begin position="152"/>
        <end position="161"/>
    </location>
</feature>
<reference evidence="2 3" key="1">
    <citation type="submission" date="2008-03" db="EMBL/GenBank/DDBJ databases">
        <title>Sequencing of the draft genome and assembly of Burkholderia ambifaria IOP40-10.</title>
        <authorList>
            <consortium name="US DOE Joint Genome Institute (JGI-PGF)"/>
            <person name="Copeland A."/>
            <person name="Lucas S."/>
            <person name="Lapidus A."/>
            <person name="Glavina del Rio T."/>
            <person name="Dalin E."/>
            <person name="Tice H."/>
            <person name="Bruce D."/>
            <person name="Goodwin L."/>
            <person name="Pitluck S."/>
            <person name="Larimer F."/>
            <person name="Land M.L."/>
            <person name="Hauser L."/>
            <person name="Tiedje J."/>
            <person name="Richardson P."/>
        </authorList>
    </citation>
    <scope>NUCLEOTIDE SEQUENCE [LARGE SCALE GENOMIC DNA]</scope>
    <source>
        <strain evidence="2 3">IOP40-10</strain>
    </source>
</reference>
<comment type="caution">
    <text evidence="2">The sequence shown here is derived from an EMBL/GenBank/DDBJ whole genome shotgun (WGS) entry which is preliminary data.</text>
</comment>
<sequence length="215" mass="24264">MKFTHRWLQSGTFSHDNARRVQYVRMSGNLRTAREQVAQVFAVPGWRHTCLLRRTRMLGCEQRQDNLECATVNRIGGMRGKRTSLPHGRHTRVIPLRIAARPTDGRVKHVAVLIDMSNHRDTVARTGWTVRPIEMEIQPSWGHGRHLRCHRGYHAGPGKRTRGLEPDNRGSFLSNGRKADGQNGNSQKNAFHIQSPTIVFLTSGPVQVARPTSGS</sequence>
<proteinExistence type="predicted"/>
<evidence type="ECO:0000313" key="2">
    <source>
        <dbReference type="EMBL" id="EDT05916.1"/>
    </source>
</evidence>